<proteinExistence type="predicted"/>
<protein>
    <submittedName>
        <fullName evidence="3">Uncharacterized protein</fullName>
    </submittedName>
</protein>
<organism evidence="3 4">
    <name type="scientific">Chlamydomonas eustigma</name>
    <dbReference type="NCBI Taxonomy" id="1157962"/>
    <lineage>
        <taxon>Eukaryota</taxon>
        <taxon>Viridiplantae</taxon>
        <taxon>Chlorophyta</taxon>
        <taxon>core chlorophytes</taxon>
        <taxon>Chlorophyceae</taxon>
        <taxon>CS clade</taxon>
        <taxon>Chlamydomonadales</taxon>
        <taxon>Chlamydomonadaceae</taxon>
        <taxon>Chlamydomonas</taxon>
    </lineage>
</organism>
<dbReference type="EMBL" id="BEGY01000001">
    <property type="protein sequence ID" value="GAX72690.1"/>
    <property type="molecule type" value="Genomic_DNA"/>
</dbReference>
<gene>
    <name evidence="3" type="ORF">CEUSTIGMA_g146.t1</name>
</gene>
<dbReference type="PANTHER" id="PTHR22091">
    <property type="entry name" value="COILED-COIL DOMAIN-CONTAINING PROTEIN 77"/>
    <property type="match status" value="1"/>
</dbReference>
<dbReference type="AlphaFoldDB" id="A0A250WQ66"/>
<dbReference type="InterPro" id="IPR037696">
    <property type="entry name" value="CCDC77"/>
</dbReference>
<comment type="caution">
    <text evidence="3">The sequence shown here is derived from an EMBL/GenBank/DDBJ whole genome shotgun (WGS) entry which is preliminary data.</text>
</comment>
<feature type="coiled-coil region" evidence="1">
    <location>
        <begin position="140"/>
        <end position="263"/>
    </location>
</feature>
<evidence type="ECO:0000313" key="4">
    <source>
        <dbReference type="Proteomes" id="UP000232323"/>
    </source>
</evidence>
<keyword evidence="4" id="KW-1185">Reference proteome</keyword>
<name>A0A250WQ66_9CHLO</name>
<dbReference type="PANTHER" id="PTHR22091:SF1">
    <property type="entry name" value="COILED-COIL DOMAIN-CONTAINING PROTEIN 77"/>
    <property type="match status" value="1"/>
</dbReference>
<feature type="coiled-coil region" evidence="1">
    <location>
        <begin position="29"/>
        <end position="56"/>
    </location>
</feature>
<sequence length="455" mass="51766">MRAINALQDWGINMSKKSVSSNLEGKELLAFYKARIDEFENERASLLDSIEKCSVQAGELHRLDWENRRRADEIRELQKALSDAHAFLFEERQRLLTLQAENDELRLQEIEDRKRIQQLIEYDPVVAARAGPSSKSDANMDALLLKIESLNAQLNEQRQLANERIQALVEDRVIREQEEQAHRALMNQQLEQAAQKLRQTEEMLRQATKDSILARRDKQQAEERAILAGEELLFEKQLSREEISALKRKAVEEVRELKQHNESKLDDIAGNLRKQLKVREDELINLGSVHTATKAQLEKRVTELEARSCKLAEQNKALDQRRHMDMEGFAADATHLRKMLASIDRKLHEMRLIDRLGEDDRLDSILAHLRQKNPSVLEDSDVTHGAGDRNSGRQSGGGNGSEVSFSVKSELAKGLREVKGRIKGLEDRLASKKKALAAEGMTCGSRSVISHSGKK</sequence>
<evidence type="ECO:0000313" key="3">
    <source>
        <dbReference type="EMBL" id="GAX72690.1"/>
    </source>
</evidence>
<dbReference type="STRING" id="1157962.A0A250WQ66"/>
<evidence type="ECO:0000256" key="1">
    <source>
        <dbReference type="SAM" id="Coils"/>
    </source>
</evidence>
<evidence type="ECO:0000256" key="2">
    <source>
        <dbReference type="SAM" id="MobiDB-lite"/>
    </source>
</evidence>
<dbReference type="OrthoDB" id="191169at2759"/>
<accession>A0A250WQ66</accession>
<dbReference type="Proteomes" id="UP000232323">
    <property type="component" value="Unassembled WGS sequence"/>
</dbReference>
<keyword evidence="1" id="KW-0175">Coiled coil</keyword>
<reference evidence="3 4" key="1">
    <citation type="submission" date="2017-08" db="EMBL/GenBank/DDBJ databases">
        <title>Acidophilic green algal genome provides insights into adaptation to an acidic environment.</title>
        <authorList>
            <person name="Hirooka S."/>
            <person name="Hirose Y."/>
            <person name="Kanesaki Y."/>
            <person name="Higuchi S."/>
            <person name="Fujiwara T."/>
            <person name="Onuma R."/>
            <person name="Era A."/>
            <person name="Ohbayashi R."/>
            <person name="Uzuka A."/>
            <person name="Nozaki H."/>
            <person name="Yoshikawa H."/>
            <person name="Miyagishima S.Y."/>
        </authorList>
    </citation>
    <scope>NUCLEOTIDE SEQUENCE [LARGE SCALE GENOMIC DNA]</scope>
    <source>
        <strain evidence="3 4">NIES-2499</strain>
    </source>
</reference>
<feature type="region of interest" description="Disordered" evidence="2">
    <location>
        <begin position="376"/>
        <end position="405"/>
    </location>
</feature>